<evidence type="ECO:0000313" key="3">
    <source>
        <dbReference type="Proteomes" id="UP000785679"/>
    </source>
</evidence>
<proteinExistence type="predicted"/>
<reference evidence="2" key="1">
    <citation type="submission" date="2019-06" db="EMBL/GenBank/DDBJ databases">
        <authorList>
            <person name="Zheng W."/>
        </authorList>
    </citation>
    <scope>NUCLEOTIDE SEQUENCE</scope>
    <source>
        <strain evidence="2">QDHG01</strain>
    </source>
</reference>
<feature type="region of interest" description="Disordered" evidence="1">
    <location>
        <begin position="1"/>
        <end position="22"/>
    </location>
</feature>
<dbReference type="Proteomes" id="UP000785679">
    <property type="component" value="Unassembled WGS sequence"/>
</dbReference>
<gene>
    <name evidence="2" type="ORF">FGO68_gene12839</name>
</gene>
<organism evidence="2 3">
    <name type="scientific">Halteria grandinella</name>
    <dbReference type="NCBI Taxonomy" id="5974"/>
    <lineage>
        <taxon>Eukaryota</taxon>
        <taxon>Sar</taxon>
        <taxon>Alveolata</taxon>
        <taxon>Ciliophora</taxon>
        <taxon>Intramacronucleata</taxon>
        <taxon>Spirotrichea</taxon>
        <taxon>Stichotrichia</taxon>
        <taxon>Sporadotrichida</taxon>
        <taxon>Halteriidae</taxon>
        <taxon>Halteria</taxon>
    </lineage>
</organism>
<feature type="compositionally biased region" description="Polar residues" evidence="1">
    <location>
        <begin position="1"/>
        <end position="12"/>
    </location>
</feature>
<sequence>MSLLESLSTESADSPKHQEEETVKNKVSRKLAKYLRCEIYQFFTHREIFNICQILSKQDRELAIQYLQSQNLTFKIKADEIQDFNLFKISARNLLVKLFKSIEITAGQERGIGLLIEFSQDPDTKLVLGQNRVSIRLNHQDSCSSQSLFQALLHSQEIDNKETLENPGLLLSQLHLKHCPSNQIITEPLLHVMLASKELILENCMFLPKARDPPQQEFQEQSPQLEDTSFINSFPHPQKGDCNLERLILRNSRIPPAYQPIMFNPNLTHISMPLASMSSNMFSNIRTE</sequence>
<comment type="caution">
    <text evidence="2">The sequence shown here is derived from an EMBL/GenBank/DDBJ whole genome shotgun (WGS) entry which is preliminary data.</text>
</comment>
<feature type="compositionally biased region" description="Basic and acidic residues" evidence="1">
    <location>
        <begin position="13"/>
        <end position="22"/>
    </location>
</feature>
<protein>
    <submittedName>
        <fullName evidence="2">Uncharacterized protein</fullName>
    </submittedName>
</protein>
<accession>A0A8J8SZU3</accession>
<dbReference type="AlphaFoldDB" id="A0A8J8SZU3"/>
<evidence type="ECO:0000256" key="1">
    <source>
        <dbReference type="SAM" id="MobiDB-lite"/>
    </source>
</evidence>
<dbReference type="EMBL" id="RRYP01013109">
    <property type="protein sequence ID" value="TNV76700.1"/>
    <property type="molecule type" value="Genomic_DNA"/>
</dbReference>
<keyword evidence="3" id="KW-1185">Reference proteome</keyword>
<evidence type="ECO:0000313" key="2">
    <source>
        <dbReference type="EMBL" id="TNV76700.1"/>
    </source>
</evidence>
<name>A0A8J8SZU3_HALGN</name>